<dbReference type="SMART" id="SM00271">
    <property type="entry name" value="DnaJ"/>
    <property type="match status" value="1"/>
</dbReference>
<feature type="domain" description="J" evidence="9">
    <location>
        <begin position="3"/>
        <end position="67"/>
    </location>
</feature>
<keyword evidence="6" id="KW-0862">Zinc</keyword>
<dbReference type="InterPro" id="IPR001305">
    <property type="entry name" value="HSP_DnaJ_Cys-rich_dom"/>
</dbReference>
<keyword evidence="4" id="KW-0677">Repeat</keyword>
<dbReference type="NCBIfam" id="NF010871">
    <property type="entry name" value="PRK14278.1"/>
    <property type="match status" value="1"/>
</dbReference>
<dbReference type="EMBL" id="CAEZXQ010000065">
    <property type="protein sequence ID" value="CAB4693309.1"/>
    <property type="molecule type" value="Genomic_DNA"/>
</dbReference>
<dbReference type="GO" id="GO:0005737">
    <property type="term" value="C:cytoplasm"/>
    <property type="evidence" value="ECO:0007669"/>
    <property type="project" value="TreeGrafter"/>
</dbReference>
<keyword evidence="5" id="KW-0863">Zinc-finger</keyword>
<feature type="domain" description="CR-type" evidence="10">
    <location>
        <begin position="121"/>
        <end position="203"/>
    </location>
</feature>
<dbReference type="GO" id="GO:0042026">
    <property type="term" value="P:protein refolding"/>
    <property type="evidence" value="ECO:0007669"/>
    <property type="project" value="TreeGrafter"/>
</dbReference>
<dbReference type="Gene3D" id="2.10.230.10">
    <property type="entry name" value="Heat shock protein DnaJ, cysteine-rich domain"/>
    <property type="match status" value="1"/>
</dbReference>
<dbReference type="GO" id="GO:0009408">
    <property type="term" value="P:response to heat"/>
    <property type="evidence" value="ECO:0007669"/>
    <property type="project" value="InterPro"/>
</dbReference>
<dbReference type="HAMAP" id="MF_01152">
    <property type="entry name" value="DnaJ"/>
    <property type="match status" value="1"/>
</dbReference>
<dbReference type="InterPro" id="IPR001623">
    <property type="entry name" value="DnaJ_domain"/>
</dbReference>
<sequence length="368" mass="39337">MADLYETLGVGRDASFDEIKKAYRKLARNYHPDVNPDPKISDKFKEITAAYEILSDPDKRQNYDIGGNGFGGGFSNAGFGFGDIMDAFFGGGQQRGPRPRNRPGQDALIKVEVNLSEATFGCDRELNVETAVACSKCGGSGCANNSRPRTCDICKGRGETQQVARSILGQVMTSRPCASCQGFGSIISDPCGECAGDGRVRSRKSIPIKIPAGVETGNRIQLSGQGEVGPGGGAAGDLYVEIVEIPHEFLVRDGNNLHISIGIPMTSAALGAKVEIQTLDGMQSVQISEGLQSGSTVVLKGLGVTKLRGSGRGDLIVHVDVITPSKLNKDQSELLKKFAQLRNEQPSKVIIHTNEDEGFFSKVRNAFR</sequence>
<evidence type="ECO:0000259" key="10">
    <source>
        <dbReference type="PROSITE" id="PS51188"/>
    </source>
</evidence>
<keyword evidence="1" id="KW-0963">Cytoplasm</keyword>
<dbReference type="InterPro" id="IPR036869">
    <property type="entry name" value="J_dom_sf"/>
</dbReference>
<keyword evidence="3" id="KW-0479">Metal-binding</keyword>
<keyword evidence="7" id="KW-0346">Stress response</keyword>
<dbReference type="PANTHER" id="PTHR43096">
    <property type="entry name" value="DNAJ HOMOLOG 1, MITOCHONDRIAL-RELATED"/>
    <property type="match status" value="1"/>
</dbReference>
<dbReference type="PROSITE" id="PS51188">
    <property type="entry name" value="ZF_CR"/>
    <property type="match status" value="1"/>
</dbReference>
<dbReference type="CDD" id="cd06257">
    <property type="entry name" value="DnaJ"/>
    <property type="match status" value="1"/>
</dbReference>
<protein>
    <submittedName>
        <fullName evidence="11">Unannotated protein</fullName>
    </submittedName>
</protein>
<dbReference type="PROSITE" id="PS00636">
    <property type="entry name" value="DNAJ_1"/>
    <property type="match status" value="1"/>
</dbReference>
<evidence type="ECO:0000256" key="7">
    <source>
        <dbReference type="ARBA" id="ARBA00023016"/>
    </source>
</evidence>
<dbReference type="InterPro" id="IPR008971">
    <property type="entry name" value="HSP40/DnaJ_pept-bd"/>
</dbReference>
<dbReference type="SUPFAM" id="SSF46565">
    <property type="entry name" value="Chaperone J-domain"/>
    <property type="match status" value="1"/>
</dbReference>
<dbReference type="InterPro" id="IPR012724">
    <property type="entry name" value="DnaJ"/>
</dbReference>
<dbReference type="GO" id="GO:0005524">
    <property type="term" value="F:ATP binding"/>
    <property type="evidence" value="ECO:0007669"/>
    <property type="project" value="InterPro"/>
</dbReference>
<evidence type="ECO:0000256" key="5">
    <source>
        <dbReference type="ARBA" id="ARBA00022771"/>
    </source>
</evidence>
<gene>
    <name evidence="11" type="ORF">UFOPK2576_00544</name>
</gene>
<dbReference type="InterPro" id="IPR036410">
    <property type="entry name" value="HSP_DnaJ_Cys-rich_dom_sf"/>
</dbReference>
<reference evidence="11" key="1">
    <citation type="submission" date="2020-05" db="EMBL/GenBank/DDBJ databases">
        <authorList>
            <person name="Chiriac C."/>
            <person name="Salcher M."/>
            <person name="Ghai R."/>
            <person name="Kavagutti S V."/>
        </authorList>
    </citation>
    <scope>NUCLEOTIDE SEQUENCE</scope>
</reference>
<evidence type="ECO:0000256" key="6">
    <source>
        <dbReference type="ARBA" id="ARBA00022833"/>
    </source>
</evidence>
<dbReference type="SUPFAM" id="SSF57938">
    <property type="entry name" value="DnaJ/Hsp40 cysteine-rich domain"/>
    <property type="match status" value="1"/>
</dbReference>
<dbReference type="PANTHER" id="PTHR43096:SF48">
    <property type="entry name" value="CHAPERONE PROTEIN DNAJ"/>
    <property type="match status" value="1"/>
</dbReference>
<evidence type="ECO:0000259" key="9">
    <source>
        <dbReference type="PROSITE" id="PS50076"/>
    </source>
</evidence>
<dbReference type="NCBIfam" id="NF008035">
    <property type="entry name" value="PRK10767.1"/>
    <property type="match status" value="1"/>
</dbReference>
<dbReference type="PRINTS" id="PR00625">
    <property type="entry name" value="JDOMAIN"/>
</dbReference>
<evidence type="ECO:0000256" key="1">
    <source>
        <dbReference type="ARBA" id="ARBA00022490"/>
    </source>
</evidence>
<accession>A0A6J6P304</accession>
<keyword evidence="2" id="KW-0235">DNA replication</keyword>
<dbReference type="GO" id="GO:0031072">
    <property type="term" value="F:heat shock protein binding"/>
    <property type="evidence" value="ECO:0007669"/>
    <property type="project" value="InterPro"/>
</dbReference>
<dbReference type="GO" id="GO:0008270">
    <property type="term" value="F:zinc ion binding"/>
    <property type="evidence" value="ECO:0007669"/>
    <property type="project" value="UniProtKB-KW"/>
</dbReference>
<organism evidence="11">
    <name type="scientific">freshwater metagenome</name>
    <dbReference type="NCBI Taxonomy" id="449393"/>
    <lineage>
        <taxon>unclassified sequences</taxon>
        <taxon>metagenomes</taxon>
        <taxon>ecological metagenomes</taxon>
    </lineage>
</organism>
<dbReference type="PROSITE" id="PS50076">
    <property type="entry name" value="DNAJ_2"/>
    <property type="match status" value="1"/>
</dbReference>
<dbReference type="AlphaFoldDB" id="A0A6J6P304"/>
<evidence type="ECO:0000256" key="2">
    <source>
        <dbReference type="ARBA" id="ARBA00022705"/>
    </source>
</evidence>
<dbReference type="InterPro" id="IPR018253">
    <property type="entry name" value="DnaJ_domain_CS"/>
</dbReference>
<evidence type="ECO:0000256" key="3">
    <source>
        <dbReference type="ARBA" id="ARBA00022723"/>
    </source>
</evidence>
<keyword evidence="8" id="KW-0143">Chaperone</keyword>
<evidence type="ECO:0000256" key="4">
    <source>
        <dbReference type="ARBA" id="ARBA00022737"/>
    </source>
</evidence>
<dbReference type="FunFam" id="2.10.230.10:FF:000002">
    <property type="entry name" value="Molecular chaperone DnaJ"/>
    <property type="match status" value="1"/>
</dbReference>
<dbReference type="CDD" id="cd10719">
    <property type="entry name" value="DnaJ_zf"/>
    <property type="match status" value="1"/>
</dbReference>
<dbReference type="Pfam" id="PF01556">
    <property type="entry name" value="DnaJ_C"/>
    <property type="match status" value="1"/>
</dbReference>
<dbReference type="InterPro" id="IPR002939">
    <property type="entry name" value="DnaJ_C"/>
</dbReference>
<dbReference type="CDD" id="cd10747">
    <property type="entry name" value="DnaJ_C"/>
    <property type="match status" value="1"/>
</dbReference>
<dbReference type="GO" id="GO:0006260">
    <property type="term" value="P:DNA replication"/>
    <property type="evidence" value="ECO:0007669"/>
    <property type="project" value="UniProtKB-KW"/>
</dbReference>
<evidence type="ECO:0000313" key="11">
    <source>
        <dbReference type="EMBL" id="CAB4693309.1"/>
    </source>
</evidence>
<dbReference type="GO" id="GO:0051082">
    <property type="term" value="F:unfolded protein binding"/>
    <property type="evidence" value="ECO:0007669"/>
    <property type="project" value="InterPro"/>
</dbReference>
<dbReference type="Pfam" id="PF00226">
    <property type="entry name" value="DnaJ"/>
    <property type="match status" value="1"/>
</dbReference>
<proteinExistence type="inferred from homology"/>
<dbReference type="SUPFAM" id="SSF49493">
    <property type="entry name" value="HSP40/DnaJ peptide-binding domain"/>
    <property type="match status" value="2"/>
</dbReference>
<evidence type="ECO:0000256" key="8">
    <source>
        <dbReference type="ARBA" id="ARBA00023186"/>
    </source>
</evidence>
<name>A0A6J6P304_9ZZZZ</name>
<dbReference type="Pfam" id="PF00684">
    <property type="entry name" value="DnaJ_CXXCXGXG"/>
    <property type="match status" value="1"/>
</dbReference>
<dbReference type="Gene3D" id="2.60.260.20">
    <property type="entry name" value="Urease metallochaperone UreE, N-terminal domain"/>
    <property type="match status" value="2"/>
</dbReference>
<dbReference type="FunFam" id="2.60.260.20:FF:000005">
    <property type="entry name" value="Chaperone protein dnaJ 1, mitochondrial"/>
    <property type="match status" value="1"/>
</dbReference>
<dbReference type="Gene3D" id="1.10.287.110">
    <property type="entry name" value="DnaJ domain"/>
    <property type="match status" value="1"/>
</dbReference>